<accession>A0ABM0M290</accession>
<keyword evidence="4 5" id="KW-1015">Disulfide bond</keyword>
<dbReference type="SUPFAM" id="SSF49854">
    <property type="entry name" value="Spermadhesin, CUB domain"/>
    <property type="match status" value="1"/>
</dbReference>
<organism evidence="10 11">
    <name type="scientific">Saccoglossus kowalevskii</name>
    <name type="common">Acorn worm</name>
    <dbReference type="NCBI Taxonomy" id="10224"/>
    <lineage>
        <taxon>Eukaryota</taxon>
        <taxon>Metazoa</taxon>
        <taxon>Hemichordata</taxon>
        <taxon>Enteropneusta</taxon>
        <taxon>Harrimaniidae</taxon>
        <taxon>Saccoglossus</taxon>
    </lineage>
</organism>
<dbReference type="PROSITE" id="PS50026">
    <property type="entry name" value="EGF_3"/>
    <property type="match status" value="13"/>
</dbReference>
<feature type="domain" description="EGF-like" evidence="9">
    <location>
        <begin position="601"/>
        <end position="639"/>
    </location>
</feature>
<evidence type="ECO:0000256" key="5">
    <source>
        <dbReference type="PROSITE-ProRule" id="PRU00076"/>
    </source>
</evidence>
<dbReference type="InterPro" id="IPR000859">
    <property type="entry name" value="CUB_dom"/>
</dbReference>
<dbReference type="PROSITE" id="PS00010">
    <property type="entry name" value="ASX_HYDROXYL"/>
    <property type="match status" value="4"/>
</dbReference>
<feature type="disulfide bond" evidence="5">
    <location>
        <begin position="92"/>
        <end position="101"/>
    </location>
</feature>
<dbReference type="Pfam" id="PF12661">
    <property type="entry name" value="hEGF"/>
    <property type="match status" value="2"/>
</dbReference>
<dbReference type="InterPro" id="IPR000152">
    <property type="entry name" value="EGF-type_Asp/Asn_hydroxyl_site"/>
</dbReference>
<feature type="domain" description="EGF-like" evidence="9">
    <location>
        <begin position="220"/>
        <end position="256"/>
    </location>
</feature>
<dbReference type="Proteomes" id="UP000694865">
    <property type="component" value="Unplaced"/>
</dbReference>
<feature type="disulfide bond" evidence="5">
    <location>
        <begin position="423"/>
        <end position="432"/>
    </location>
</feature>
<dbReference type="PROSITE" id="PS01180">
    <property type="entry name" value="CUB"/>
    <property type="match status" value="1"/>
</dbReference>
<sequence>MTELVIKLEVILFVYAHLGGLERYATSVDNCLSDPCFNGGLCYNTGGGAYECICLFGYTGLHCETNINECFSGPCLHRGTCDDDVNSYICTCTTGWNGNNCELDINDCSPNPCMYGGTCHDIGTNAYMCFCSEGFAGENCETVIDRCESNPCMNGAQCISTINSYVCVCEVGWTGQNCELDINDCDPNPCYNNGQCVDMGVDYYECYCSAGYTGQHCEDLINYCGSHPCKNGATCMNGLQFYACKCVTGFTGSDCELDEPDCRPNTCLNGGTCIDGVNSFSCGLIRVSNPCKNGAVCISRVLTYTCTCAQGWMGTYCEEDVNDCIPNPCLNNGVCRDTGTNSYMCICPVGMTGQRCSEAINNCLSGPCQHGGTCTSAMNAYNCYCASGYEGVNCEIDINECSSNPCRHSLQCIDGPHLYHCVCEPGWTGDNCQINIDECAHHNPCKHGSTCIDGINSHTCLCTDGYIGTNCELIHGSDCIEELVIEQGEQVTISSPNYPNDYPNNLHCIWRVTNRDGRQLKVTPVEMNTECGYDMVNLGHGSDPDDDETLLLHDSGSTTLPIFVVEDNEMWLTFDSNQFSSDRGFSFVIDDVPGSTISATAVTVCGSHFCYNGGTCVQDHNGEIFLCVCQGGWTGSYCEEGVNECESSPCENNGVCVDDVNRFHCICEDGWKGETCAETGAITGDEPDDSSSLEWYWILLISVFSALAVAVGGYLAYKHFQDAKRERNSNIREAALLRSSKMTNGETASLENHYGFTPIDDSSSSSMRTVREVNSYDQPWPKSADEFVDTRTEI</sequence>
<comment type="caution">
    <text evidence="5">Lacks conserved residue(s) required for the propagation of feature annotation.</text>
</comment>
<feature type="domain" description="EGF-like" evidence="9">
    <location>
        <begin position="359"/>
        <end position="395"/>
    </location>
</feature>
<feature type="disulfide bond" evidence="5">
    <location>
        <begin position="629"/>
        <end position="638"/>
    </location>
</feature>
<dbReference type="SMART" id="SM00042">
    <property type="entry name" value="CUB"/>
    <property type="match status" value="1"/>
</dbReference>
<evidence type="ECO:0000313" key="10">
    <source>
        <dbReference type="Proteomes" id="UP000694865"/>
    </source>
</evidence>
<feature type="signal peptide" evidence="7">
    <location>
        <begin position="1"/>
        <end position="16"/>
    </location>
</feature>
<dbReference type="InterPro" id="IPR001881">
    <property type="entry name" value="EGF-like_Ca-bd_dom"/>
</dbReference>
<feature type="disulfide bond" evidence="5">
    <location>
        <begin position="169"/>
        <end position="178"/>
    </location>
</feature>
<feature type="domain" description="EGF-like" evidence="9">
    <location>
        <begin position="143"/>
        <end position="179"/>
    </location>
</feature>
<feature type="disulfide bond" evidence="5">
    <location>
        <begin position="347"/>
        <end position="356"/>
    </location>
</feature>
<gene>
    <name evidence="11" type="primary">LOC102802373</name>
</gene>
<evidence type="ECO:0000259" key="8">
    <source>
        <dbReference type="PROSITE" id="PS01180"/>
    </source>
</evidence>
<feature type="domain" description="EGF-like" evidence="9">
    <location>
        <begin position="641"/>
        <end position="677"/>
    </location>
</feature>
<feature type="domain" description="EGF-like" evidence="9">
    <location>
        <begin position="435"/>
        <end position="472"/>
    </location>
</feature>
<feature type="domain" description="CUB" evidence="8">
    <location>
        <begin position="479"/>
        <end position="592"/>
    </location>
</feature>
<feature type="disulfide bond" evidence="5">
    <location>
        <begin position="610"/>
        <end position="627"/>
    </location>
</feature>
<feature type="domain" description="EGF-like" evidence="9">
    <location>
        <begin position="66"/>
        <end position="102"/>
    </location>
</feature>
<evidence type="ECO:0000256" key="4">
    <source>
        <dbReference type="ARBA" id="ARBA00023157"/>
    </source>
</evidence>
<evidence type="ECO:0000256" key="6">
    <source>
        <dbReference type="SAM" id="Phobius"/>
    </source>
</evidence>
<dbReference type="PRINTS" id="PR00010">
    <property type="entry name" value="EGFBLOOD"/>
</dbReference>
<feature type="disulfide bond" evidence="5">
    <location>
        <begin position="462"/>
        <end position="471"/>
    </location>
</feature>
<name>A0ABM0M290_SACKO</name>
<reference evidence="11" key="1">
    <citation type="submission" date="2025-08" db="UniProtKB">
        <authorList>
            <consortium name="RefSeq"/>
        </authorList>
    </citation>
    <scope>IDENTIFICATION</scope>
    <source>
        <tissue evidence="11">Testes</tissue>
    </source>
</reference>
<keyword evidence="6" id="KW-0472">Membrane</keyword>
<keyword evidence="3" id="KW-0677">Repeat</keyword>
<feature type="domain" description="EGF-like" evidence="9">
    <location>
        <begin position="397"/>
        <end position="433"/>
    </location>
</feature>
<dbReference type="CDD" id="cd00054">
    <property type="entry name" value="EGF_CA"/>
    <property type="match status" value="12"/>
</dbReference>
<dbReference type="SMART" id="SM00181">
    <property type="entry name" value="EGF"/>
    <property type="match status" value="13"/>
</dbReference>
<dbReference type="Gene3D" id="2.60.120.290">
    <property type="entry name" value="Spermadhesin, CUB domain"/>
    <property type="match status" value="1"/>
</dbReference>
<feature type="domain" description="EGF-like" evidence="9">
    <location>
        <begin position="278"/>
        <end position="318"/>
    </location>
</feature>
<dbReference type="InterPro" id="IPR013032">
    <property type="entry name" value="EGF-like_CS"/>
</dbReference>
<feature type="disulfide bond" evidence="5">
    <location>
        <begin position="667"/>
        <end position="676"/>
    </location>
</feature>
<keyword evidence="2 7" id="KW-0732">Signal</keyword>
<feature type="disulfide bond" evidence="5">
    <location>
        <begin position="131"/>
        <end position="140"/>
    </location>
</feature>
<feature type="domain" description="EGF-like" evidence="9">
    <location>
        <begin position="27"/>
        <end position="64"/>
    </location>
</feature>
<evidence type="ECO:0000256" key="1">
    <source>
        <dbReference type="ARBA" id="ARBA00022536"/>
    </source>
</evidence>
<keyword evidence="6" id="KW-0812">Transmembrane</keyword>
<dbReference type="Pfam" id="PF00431">
    <property type="entry name" value="CUB"/>
    <property type="match status" value="1"/>
</dbReference>
<dbReference type="SMART" id="SM00179">
    <property type="entry name" value="EGF_CA"/>
    <property type="match status" value="13"/>
</dbReference>
<evidence type="ECO:0000256" key="2">
    <source>
        <dbReference type="ARBA" id="ARBA00022729"/>
    </source>
</evidence>
<proteinExistence type="predicted"/>
<evidence type="ECO:0000256" key="3">
    <source>
        <dbReference type="ARBA" id="ARBA00022737"/>
    </source>
</evidence>
<keyword evidence="10" id="KW-1185">Reference proteome</keyword>
<feature type="domain" description="EGF-like" evidence="9">
    <location>
        <begin position="104"/>
        <end position="141"/>
    </location>
</feature>
<evidence type="ECO:0000256" key="7">
    <source>
        <dbReference type="SAM" id="SignalP"/>
    </source>
</evidence>
<protein>
    <submittedName>
        <fullName evidence="11">Neurogenic locus Notch protein-like</fullName>
    </submittedName>
</protein>
<dbReference type="GeneID" id="102802373"/>
<keyword evidence="6" id="KW-1133">Transmembrane helix</keyword>
<feature type="disulfide bond" evidence="5">
    <location>
        <begin position="308"/>
        <end position="317"/>
    </location>
</feature>
<evidence type="ECO:0000259" key="9">
    <source>
        <dbReference type="PROSITE" id="PS50026"/>
    </source>
</evidence>
<feature type="disulfide bond" evidence="5">
    <location>
        <begin position="385"/>
        <end position="394"/>
    </location>
</feature>
<dbReference type="PANTHER" id="PTHR12916">
    <property type="entry name" value="CYTOCHROME C OXIDASE POLYPEPTIDE VIC-2"/>
    <property type="match status" value="1"/>
</dbReference>
<dbReference type="SUPFAM" id="SSF57196">
    <property type="entry name" value="EGF/Laminin"/>
    <property type="match status" value="13"/>
</dbReference>
<dbReference type="PROSITE" id="PS00022">
    <property type="entry name" value="EGF_1"/>
    <property type="match status" value="13"/>
</dbReference>
<dbReference type="Pfam" id="PF00008">
    <property type="entry name" value="EGF"/>
    <property type="match status" value="12"/>
</dbReference>
<dbReference type="InterPro" id="IPR035914">
    <property type="entry name" value="Sperma_CUB_dom_sf"/>
</dbReference>
<feature type="disulfide bond" evidence="5">
    <location>
        <begin position="208"/>
        <end position="217"/>
    </location>
</feature>
<feature type="disulfide bond" evidence="5">
    <location>
        <begin position="246"/>
        <end position="255"/>
    </location>
</feature>
<dbReference type="CDD" id="cd00041">
    <property type="entry name" value="CUB"/>
    <property type="match status" value="1"/>
</dbReference>
<feature type="domain" description="EGF-like" evidence="9">
    <location>
        <begin position="181"/>
        <end position="218"/>
    </location>
</feature>
<feature type="disulfide bond" evidence="5">
    <location>
        <begin position="54"/>
        <end position="63"/>
    </location>
</feature>
<dbReference type="Gene3D" id="2.10.25.10">
    <property type="entry name" value="Laminin"/>
    <property type="match status" value="14"/>
</dbReference>
<dbReference type="InterPro" id="IPR000742">
    <property type="entry name" value="EGF"/>
</dbReference>
<feature type="chain" id="PRO_5045310130" evidence="7">
    <location>
        <begin position="17"/>
        <end position="794"/>
    </location>
</feature>
<feature type="domain" description="EGF-like" evidence="9">
    <location>
        <begin position="320"/>
        <end position="357"/>
    </location>
</feature>
<dbReference type="RefSeq" id="XP_006814131.1">
    <property type="nucleotide sequence ID" value="XM_006814068.1"/>
</dbReference>
<dbReference type="PANTHER" id="PTHR12916:SF4">
    <property type="entry name" value="UNINFLATABLE, ISOFORM C"/>
    <property type="match status" value="1"/>
</dbReference>
<dbReference type="PROSITE" id="PS01186">
    <property type="entry name" value="EGF_2"/>
    <property type="match status" value="12"/>
</dbReference>
<evidence type="ECO:0000313" key="11">
    <source>
        <dbReference type="RefSeq" id="XP_006814131.1"/>
    </source>
</evidence>
<feature type="transmembrane region" description="Helical" evidence="6">
    <location>
        <begin position="695"/>
        <end position="717"/>
    </location>
</feature>
<keyword evidence="1 5" id="KW-0245">EGF-like domain</keyword>